<dbReference type="CDD" id="cd06261">
    <property type="entry name" value="TM_PBP2"/>
    <property type="match status" value="1"/>
</dbReference>
<name>A0A1N7S0A4_9BURK</name>
<evidence type="ECO:0000313" key="11">
    <source>
        <dbReference type="Proteomes" id="UP000195569"/>
    </source>
</evidence>
<reference evidence="10" key="1">
    <citation type="submission" date="2016-12" db="EMBL/GenBank/DDBJ databases">
        <authorList>
            <person name="Moulin L."/>
        </authorList>
    </citation>
    <scope>NUCLEOTIDE SEQUENCE [LARGE SCALE GENOMIC DNA]</scope>
    <source>
        <strain evidence="10">STM 7183</strain>
    </source>
</reference>
<dbReference type="OrthoDB" id="9156191at2"/>
<evidence type="ECO:0000256" key="6">
    <source>
        <dbReference type="ARBA" id="ARBA00022989"/>
    </source>
</evidence>
<organism evidence="10 11">
    <name type="scientific">Paraburkholderia piptadeniae</name>
    <dbReference type="NCBI Taxonomy" id="1701573"/>
    <lineage>
        <taxon>Bacteria</taxon>
        <taxon>Pseudomonadati</taxon>
        <taxon>Pseudomonadota</taxon>
        <taxon>Betaproteobacteria</taxon>
        <taxon>Burkholderiales</taxon>
        <taxon>Burkholderiaceae</taxon>
        <taxon>Paraburkholderia</taxon>
    </lineage>
</organism>
<feature type="domain" description="ABC transmembrane type-1" evidence="9">
    <location>
        <begin position="64"/>
        <end position="269"/>
    </location>
</feature>
<dbReference type="InterPro" id="IPR035906">
    <property type="entry name" value="MetI-like_sf"/>
</dbReference>
<evidence type="ECO:0000256" key="5">
    <source>
        <dbReference type="ARBA" id="ARBA00022692"/>
    </source>
</evidence>
<keyword evidence="5 8" id="KW-0812">Transmembrane</keyword>
<feature type="transmembrane region" description="Helical" evidence="8">
    <location>
        <begin position="12"/>
        <end position="34"/>
    </location>
</feature>
<keyword evidence="6 8" id="KW-1133">Transmembrane helix</keyword>
<dbReference type="EMBL" id="CYGY02000025">
    <property type="protein sequence ID" value="SIT40751.1"/>
    <property type="molecule type" value="Genomic_DNA"/>
</dbReference>
<evidence type="ECO:0000256" key="7">
    <source>
        <dbReference type="ARBA" id="ARBA00023136"/>
    </source>
</evidence>
<sequence>MHSKRWRYGIAPLIVAYLIFFVFPQFTFLVVSVFRSTGPGSFDSAVTFANYAAIASDGYFTRAIVNTLELSALTGAASVVLAFPVAYAIAHSPRLGRPLFALVVGVMFSSAVALALGWQTLLGSNGAFNRVLLGLGVIASPLPLGSNFAAIAVGTIHGAVPVAVLGLLPACEAIPARQLEASTGLGASQWRTFWSVIVPQTYRSALSIALIVFATTTSIFTTPALLGGGRVALVSLAIRDQLLTVFDYPRSAALSAVLIVLTLAVTALARLVIRSRRAKPTLAGAAS</sequence>
<dbReference type="InterPro" id="IPR000515">
    <property type="entry name" value="MetI-like"/>
</dbReference>
<dbReference type="Pfam" id="PF00528">
    <property type="entry name" value="BPD_transp_1"/>
    <property type="match status" value="1"/>
</dbReference>
<keyword evidence="4" id="KW-1003">Cell membrane</keyword>
<evidence type="ECO:0000256" key="3">
    <source>
        <dbReference type="ARBA" id="ARBA00022448"/>
    </source>
</evidence>
<dbReference type="PANTHER" id="PTHR42929">
    <property type="entry name" value="INNER MEMBRANE ABC TRANSPORTER PERMEASE PROTEIN YDCU-RELATED-RELATED"/>
    <property type="match status" value="1"/>
</dbReference>
<accession>A0A1N7S0A4</accession>
<gene>
    <name evidence="10" type="ORF">BN2476_250053</name>
</gene>
<proteinExistence type="inferred from homology"/>
<keyword evidence="7 8" id="KW-0472">Membrane</keyword>
<comment type="similarity">
    <text evidence="2">Belongs to the binding-protein-dependent transport system permease family. CysTW subfamily.</text>
</comment>
<dbReference type="PANTHER" id="PTHR42929:SF1">
    <property type="entry name" value="INNER MEMBRANE ABC TRANSPORTER PERMEASE PROTEIN YDCU-RELATED"/>
    <property type="match status" value="1"/>
</dbReference>
<feature type="transmembrane region" description="Helical" evidence="8">
    <location>
        <begin position="99"/>
        <end position="118"/>
    </location>
</feature>
<feature type="transmembrane region" description="Helical" evidence="8">
    <location>
        <begin position="252"/>
        <end position="273"/>
    </location>
</feature>
<comment type="subcellular location">
    <subcellularLocation>
        <location evidence="1 8">Cell membrane</location>
        <topology evidence="1 8">Multi-pass membrane protein</topology>
    </subcellularLocation>
</comment>
<feature type="transmembrane region" description="Helical" evidence="8">
    <location>
        <begin position="205"/>
        <end position="226"/>
    </location>
</feature>
<evidence type="ECO:0000313" key="10">
    <source>
        <dbReference type="EMBL" id="SIT40751.1"/>
    </source>
</evidence>
<evidence type="ECO:0000256" key="2">
    <source>
        <dbReference type="ARBA" id="ARBA00007069"/>
    </source>
</evidence>
<evidence type="ECO:0000259" key="9">
    <source>
        <dbReference type="PROSITE" id="PS50928"/>
    </source>
</evidence>
<keyword evidence="11" id="KW-1185">Reference proteome</keyword>
<dbReference type="GO" id="GO:0055085">
    <property type="term" value="P:transmembrane transport"/>
    <property type="evidence" value="ECO:0007669"/>
    <property type="project" value="InterPro"/>
</dbReference>
<feature type="transmembrane region" description="Helical" evidence="8">
    <location>
        <begin position="70"/>
        <end position="90"/>
    </location>
</feature>
<evidence type="ECO:0000256" key="8">
    <source>
        <dbReference type="RuleBase" id="RU363032"/>
    </source>
</evidence>
<dbReference type="RefSeq" id="WP_087734623.1">
    <property type="nucleotide sequence ID" value="NZ_CYGY02000025.1"/>
</dbReference>
<dbReference type="AlphaFoldDB" id="A0A1N7S0A4"/>
<evidence type="ECO:0000256" key="1">
    <source>
        <dbReference type="ARBA" id="ARBA00004651"/>
    </source>
</evidence>
<keyword evidence="3 8" id="KW-0813">Transport</keyword>
<dbReference type="Proteomes" id="UP000195569">
    <property type="component" value="Unassembled WGS sequence"/>
</dbReference>
<dbReference type="SUPFAM" id="SSF161098">
    <property type="entry name" value="MetI-like"/>
    <property type="match status" value="1"/>
</dbReference>
<protein>
    <submittedName>
        <fullName evidence="10">Binding-protein-dependent transport systems inner membrane component</fullName>
    </submittedName>
</protein>
<dbReference type="Gene3D" id="1.10.3720.10">
    <property type="entry name" value="MetI-like"/>
    <property type="match status" value="1"/>
</dbReference>
<dbReference type="PROSITE" id="PS50928">
    <property type="entry name" value="ABC_TM1"/>
    <property type="match status" value="1"/>
</dbReference>
<comment type="caution">
    <text evidence="10">The sequence shown here is derived from an EMBL/GenBank/DDBJ whole genome shotgun (WGS) entry which is preliminary data.</text>
</comment>
<dbReference type="GO" id="GO:0005886">
    <property type="term" value="C:plasma membrane"/>
    <property type="evidence" value="ECO:0007669"/>
    <property type="project" value="UniProtKB-SubCell"/>
</dbReference>
<evidence type="ECO:0000256" key="4">
    <source>
        <dbReference type="ARBA" id="ARBA00022475"/>
    </source>
</evidence>